<keyword evidence="1" id="KW-0611">Plant defense</keyword>
<reference evidence="4 5" key="1">
    <citation type="submission" date="2024-01" db="EMBL/GenBank/DDBJ databases">
        <title>The genomes of 5 underutilized Papilionoideae crops provide insights into root nodulation and disease resistanc.</title>
        <authorList>
            <person name="Yuan L."/>
        </authorList>
    </citation>
    <scope>NUCLEOTIDE SEQUENCE [LARGE SCALE GENOMIC DNA]</scope>
    <source>
        <strain evidence="4">ZHUSHIDOU_FW_LH</strain>
        <tissue evidence="4">Leaf</tissue>
    </source>
</reference>
<feature type="region of interest" description="Disordered" evidence="2">
    <location>
        <begin position="96"/>
        <end position="129"/>
    </location>
</feature>
<dbReference type="InterPro" id="IPR002182">
    <property type="entry name" value="NB-ARC"/>
</dbReference>
<accession>A0AAN9HT98</accession>
<evidence type="ECO:0000313" key="4">
    <source>
        <dbReference type="EMBL" id="KAK7244593.1"/>
    </source>
</evidence>
<dbReference type="Gene3D" id="3.40.50.300">
    <property type="entry name" value="P-loop containing nucleotide triphosphate hydrolases"/>
    <property type="match status" value="1"/>
</dbReference>
<keyword evidence="5" id="KW-1185">Reference proteome</keyword>
<protein>
    <recommendedName>
        <fullName evidence="3">NB-ARC domain-containing protein</fullName>
    </recommendedName>
</protein>
<evidence type="ECO:0000259" key="3">
    <source>
        <dbReference type="Pfam" id="PF00931"/>
    </source>
</evidence>
<feature type="compositionally biased region" description="Polar residues" evidence="2">
    <location>
        <begin position="116"/>
        <end position="129"/>
    </location>
</feature>
<dbReference type="AlphaFoldDB" id="A0AAN9HT98"/>
<dbReference type="EMBL" id="JAYWIO010000008">
    <property type="protein sequence ID" value="KAK7244593.1"/>
    <property type="molecule type" value="Genomic_DNA"/>
</dbReference>
<feature type="domain" description="NB-ARC" evidence="3">
    <location>
        <begin position="1"/>
        <end position="98"/>
    </location>
</feature>
<dbReference type="Pfam" id="PF00931">
    <property type="entry name" value="NB-ARC"/>
    <property type="match status" value="1"/>
</dbReference>
<organism evidence="4 5">
    <name type="scientific">Crotalaria pallida</name>
    <name type="common">Smooth rattlebox</name>
    <name type="synonym">Crotalaria striata</name>
    <dbReference type="NCBI Taxonomy" id="3830"/>
    <lineage>
        <taxon>Eukaryota</taxon>
        <taxon>Viridiplantae</taxon>
        <taxon>Streptophyta</taxon>
        <taxon>Embryophyta</taxon>
        <taxon>Tracheophyta</taxon>
        <taxon>Spermatophyta</taxon>
        <taxon>Magnoliopsida</taxon>
        <taxon>eudicotyledons</taxon>
        <taxon>Gunneridae</taxon>
        <taxon>Pentapetalae</taxon>
        <taxon>rosids</taxon>
        <taxon>fabids</taxon>
        <taxon>Fabales</taxon>
        <taxon>Fabaceae</taxon>
        <taxon>Papilionoideae</taxon>
        <taxon>50 kb inversion clade</taxon>
        <taxon>genistoids sensu lato</taxon>
        <taxon>core genistoids</taxon>
        <taxon>Crotalarieae</taxon>
        <taxon>Crotalaria</taxon>
    </lineage>
</organism>
<dbReference type="InterPro" id="IPR027417">
    <property type="entry name" value="P-loop_NTPase"/>
</dbReference>
<name>A0AAN9HT98_CROPI</name>
<dbReference type="GO" id="GO:0043531">
    <property type="term" value="F:ADP binding"/>
    <property type="evidence" value="ECO:0007669"/>
    <property type="project" value="InterPro"/>
</dbReference>
<dbReference type="GO" id="GO:0006952">
    <property type="term" value="P:defense response"/>
    <property type="evidence" value="ECO:0007669"/>
    <property type="project" value="UniProtKB-KW"/>
</dbReference>
<evidence type="ECO:0000256" key="2">
    <source>
        <dbReference type="SAM" id="MobiDB-lite"/>
    </source>
</evidence>
<gene>
    <name evidence="4" type="ORF">RIF29_39417</name>
</gene>
<dbReference type="SUPFAM" id="SSF52540">
    <property type="entry name" value="P-loop containing nucleoside triphosphate hydrolases"/>
    <property type="match status" value="1"/>
</dbReference>
<evidence type="ECO:0000256" key="1">
    <source>
        <dbReference type="ARBA" id="ARBA00022821"/>
    </source>
</evidence>
<comment type="caution">
    <text evidence="4">The sequence shown here is derived from an EMBL/GenBank/DDBJ whole genome shotgun (WGS) entry which is preliminary data.</text>
</comment>
<dbReference type="Proteomes" id="UP001372338">
    <property type="component" value="Unassembled WGS sequence"/>
</dbReference>
<dbReference type="PANTHER" id="PTHR36766">
    <property type="entry name" value="PLANT BROAD-SPECTRUM MILDEW RESISTANCE PROTEIN RPW8"/>
    <property type="match status" value="1"/>
</dbReference>
<dbReference type="PANTHER" id="PTHR36766:SF61">
    <property type="entry name" value="NB-ARC DOMAIN DISEASE RESISTANCE PROTEIN"/>
    <property type="match status" value="1"/>
</dbReference>
<sequence>MRGLGKTTLAQLVYNDSRIDGSFSLKVWVCVSHDLNNEQIVSNIVISAPPYIHSHNDVELLKYKLVGQKFLLVLDNVWNEDPLKWDELRNLIPTDANGKDLKEEEEELEKDREKSGSFNNPGDTDQTSF</sequence>
<evidence type="ECO:0000313" key="5">
    <source>
        <dbReference type="Proteomes" id="UP001372338"/>
    </source>
</evidence>
<proteinExistence type="predicted"/>